<feature type="domain" description="Tudor" evidence="3">
    <location>
        <begin position="352"/>
        <end position="420"/>
    </location>
</feature>
<organism evidence="4 5">
    <name type="scientific">Setaria digitata</name>
    <dbReference type="NCBI Taxonomy" id="48799"/>
    <lineage>
        <taxon>Eukaryota</taxon>
        <taxon>Metazoa</taxon>
        <taxon>Ecdysozoa</taxon>
        <taxon>Nematoda</taxon>
        <taxon>Chromadorea</taxon>
        <taxon>Rhabditida</taxon>
        <taxon>Spirurina</taxon>
        <taxon>Spiruromorpha</taxon>
        <taxon>Filarioidea</taxon>
        <taxon>Setariidae</taxon>
        <taxon>Setaria</taxon>
    </lineage>
</organism>
<sequence length="1172" mass="132499">MRFAGKFLVAAPPDGRALWLRHDGSSIHLMASTYFIPAGLVLPVDDCFEVRVLRVDRVTKCLYVRPICDDDQYDELKRNLSAAATDDAVESSCRTVSQPLSMSNVYMVRTEKGYLRGVLLKREKTMTCSMYGIDLGGVYDVSVDDVRELLPSLRDVPPLCFCIVLESCGNTKCEEFTFFEEGTVYVIKICNEFPSNYPQRAKEMYPPAIMSQMYGKRHGKFDEITCTMILDKIPESRGAADGVEFLRSVDCNITYASIFAESAASRKGISISGMSRRRCRALVVKSASVPAITRGPALPFMYQKFNVSLPARLTARVTERTDYDTYLMRNSQVLDDLKKRLVTTTTPLIPRLCLDRGICCMARLIRPARSNCSTFQPQIYRAIASHYRPDDKTCEVLLVDYGQTIVCSVMDLFELQDQVLTLNLNTLSESAPNNLESKFHDGRLIMGVLRLPVEVLEKPMASFRCRVKRFSPNKKNSSKGIRLLDENDYNVCLTLKCASDLYWAKVTLSNTDFVLYYKKPRVHKEMNGKYMKEETNVTSQMLTKNFSDFKSIPVVDVVRELAQRKEELHDEEERLCEQEEMLRKEKEYFTNESIKREQELQLIALQMQLCDISAKLDMVTSNNNPGFMKTNTFCPQLQQSNYCGVPACAKNGYGQPEVGYNNVSNAISMPQQQQNVTINQPWVQQWPYSLPAPPTIPAVAQPISRYNRQYQTTSTSMRSSVSYTTDTPVSFSNPANDYFGSVKYGRNMIESAYPQKCHFSSKKWHTASGETTRTVVRSDTSSDSNNGGHPGMVSSCNTKNIPQQLLLSNSRSGKRSIQLKATTVSSKTSSVTSNSSADCKISASADSFWDSCHRKLEYGEPPHRTISDYCNIAKKQPKRIYLQEFQDTFPERSLSAGSQYDKNLLSLTSREIVQLKLKRSRKAVGTESDSSRKGRIPKSICISGEPADYNQLCVNTKNYEEQEVPVSTERELFLHTEKNLQLFPTYQVYHKLVSIMDGSELVVRRIGSDCDWPVFFVTLNTTLHDISIEDIDSLNPMQKLDTNEIRIGMLCAVRCNDFEKTKVRGIIERLSDSVVHVRHIDDGHIGTIQRDELWSIENLSPNIRTQPALAVPCILASLNDTLLVKAICCRLDEVPGVGQLMRILFKKRRDSDGIWIVELVNGISRGDAAEMN</sequence>
<evidence type="ECO:0000256" key="1">
    <source>
        <dbReference type="SAM" id="Coils"/>
    </source>
</evidence>
<feature type="coiled-coil region" evidence="1">
    <location>
        <begin position="554"/>
        <end position="585"/>
    </location>
</feature>
<feature type="domain" description="Tudor" evidence="3">
    <location>
        <begin position="1043"/>
        <end position="1101"/>
    </location>
</feature>
<evidence type="ECO:0000256" key="2">
    <source>
        <dbReference type="SAM" id="MobiDB-lite"/>
    </source>
</evidence>
<evidence type="ECO:0000259" key="3">
    <source>
        <dbReference type="SMART" id="SM00333"/>
    </source>
</evidence>
<evidence type="ECO:0000313" key="5">
    <source>
        <dbReference type="WBParaSite" id="sdigi.contig74.g3671.t1"/>
    </source>
</evidence>
<feature type="compositionally biased region" description="Low complexity" evidence="2">
    <location>
        <begin position="771"/>
        <end position="784"/>
    </location>
</feature>
<dbReference type="WBParaSite" id="sdigi.contig74.g3671.t1">
    <property type="protein sequence ID" value="sdigi.contig74.g3671.t1"/>
    <property type="gene ID" value="sdigi.contig74.g3671"/>
</dbReference>
<name>A0A915Q1J8_9BILA</name>
<proteinExistence type="predicted"/>
<reference evidence="5" key="1">
    <citation type="submission" date="2022-11" db="UniProtKB">
        <authorList>
            <consortium name="WormBaseParasite"/>
        </authorList>
    </citation>
    <scope>IDENTIFICATION</scope>
</reference>
<evidence type="ECO:0000313" key="4">
    <source>
        <dbReference type="Proteomes" id="UP000887581"/>
    </source>
</evidence>
<dbReference type="SUPFAM" id="SSF63748">
    <property type="entry name" value="Tudor/PWWP/MBT"/>
    <property type="match status" value="3"/>
</dbReference>
<dbReference type="Gene3D" id="2.30.30.140">
    <property type="match status" value="1"/>
</dbReference>
<feature type="region of interest" description="Disordered" evidence="2">
    <location>
        <begin position="768"/>
        <end position="796"/>
    </location>
</feature>
<accession>A0A915Q1J8</accession>
<keyword evidence="1" id="KW-0175">Coiled coil</keyword>
<dbReference type="InterPro" id="IPR002999">
    <property type="entry name" value="Tudor"/>
</dbReference>
<dbReference type="AlphaFoldDB" id="A0A915Q1J8"/>
<dbReference type="Proteomes" id="UP000887581">
    <property type="component" value="Unplaced"/>
</dbReference>
<dbReference type="SMART" id="SM00333">
    <property type="entry name" value="TUDOR"/>
    <property type="match status" value="2"/>
</dbReference>
<protein>
    <submittedName>
        <fullName evidence="5">Tudor domain-containing protein</fullName>
    </submittedName>
</protein>
<keyword evidence="4" id="KW-1185">Reference proteome</keyword>
<dbReference type="Pfam" id="PF00567">
    <property type="entry name" value="TUDOR"/>
    <property type="match status" value="1"/>
</dbReference>